<evidence type="ECO:0000313" key="2">
    <source>
        <dbReference type="EMBL" id="GHO94256.1"/>
    </source>
</evidence>
<dbReference type="Gene3D" id="3.10.180.10">
    <property type="entry name" value="2,3-Dihydroxybiphenyl 1,2-Dioxygenase, domain 1"/>
    <property type="match status" value="1"/>
</dbReference>
<dbReference type="Proteomes" id="UP000597444">
    <property type="component" value="Unassembled WGS sequence"/>
</dbReference>
<dbReference type="GO" id="GO:0046677">
    <property type="term" value="P:response to antibiotic"/>
    <property type="evidence" value="ECO:0007669"/>
    <property type="project" value="UniProtKB-KW"/>
</dbReference>
<dbReference type="AlphaFoldDB" id="A0A8J3IGP2"/>
<keyword evidence="1" id="KW-0046">Antibiotic resistance</keyword>
<accession>A0A8J3IGP2</accession>
<gene>
    <name evidence="2" type="ORF">KSF_043040</name>
</gene>
<reference evidence="2" key="1">
    <citation type="submission" date="2020-10" db="EMBL/GenBank/DDBJ databases">
        <title>Taxonomic study of unclassified bacteria belonging to the class Ktedonobacteria.</title>
        <authorList>
            <person name="Yabe S."/>
            <person name="Wang C.M."/>
            <person name="Zheng Y."/>
            <person name="Sakai Y."/>
            <person name="Cavaletti L."/>
            <person name="Monciardini P."/>
            <person name="Donadio S."/>
        </authorList>
    </citation>
    <scope>NUCLEOTIDE SEQUENCE</scope>
    <source>
        <strain evidence="2">ID150040</strain>
    </source>
</reference>
<dbReference type="EMBL" id="BNJK01000001">
    <property type="protein sequence ID" value="GHO94256.1"/>
    <property type="molecule type" value="Genomic_DNA"/>
</dbReference>
<keyword evidence="3" id="KW-1185">Reference proteome</keyword>
<sequence length="72" mass="8098">MPTEQGRQPTLDSVAPRFLVKDMEQALAFYTRLGFVATYHDEGFAIIKRDGIALQFNVSDSTHEPPKEGCRV</sequence>
<organism evidence="2 3">
    <name type="scientific">Reticulibacter mediterranei</name>
    <dbReference type="NCBI Taxonomy" id="2778369"/>
    <lineage>
        <taxon>Bacteria</taxon>
        <taxon>Bacillati</taxon>
        <taxon>Chloroflexota</taxon>
        <taxon>Ktedonobacteria</taxon>
        <taxon>Ktedonobacterales</taxon>
        <taxon>Reticulibacteraceae</taxon>
        <taxon>Reticulibacter</taxon>
    </lineage>
</organism>
<dbReference type="PRINTS" id="PR00311">
    <property type="entry name" value="BLEOMYCINRST"/>
</dbReference>
<dbReference type="SUPFAM" id="SSF54593">
    <property type="entry name" value="Glyoxalase/Bleomycin resistance protein/Dihydroxybiphenyl dioxygenase"/>
    <property type="match status" value="1"/>
</dbReference>
<comment type="caution">
    <text evidence="2">The sequence shown here is derived from an EMBL/GenBank/DDBJ whole genome shotgun (WGS) entry which is preliminary data.</text>
</comment>
<evidence type="ECO:0000256" key="1">
    <source>
        <dbReference type="ARBA" id="ARBA00023251"/>
    </source>
</evidence>
<name>A0A8J3IGP2_9CHLR</name>
<evidence type="ECO:0000313" key="3">
    <source>
        <dbReference type="Proteomes" id="UP000597444"/>
    </source>
</evidence>
<dbReference type="InterPro" id="IPR000335">
    <property type="entry name" value="Bleomycin-R"/>
</dbReference>
<proteinExistence type="predicted"/>
<dbReference type="InterPro" id="IPR029068">
    <property type="entry name" value="Glyas_Bleomycin-R_OHBP_Dase"/>
</dbReference>
<protein>
    <submittedName>
        <fullName evidence="2">Uncharacterized protein</fullName>
    </submittedName>
</protein>
<dbReference type="RefSeq" id="WP_220205003.1">
    <property type="nucleotide sequence ID" value="NZ_BNJK01000001.1"/>
</dbReference>